<keyword evidence="3" id="KW-1185">Reference proteome</keyword>
<dbReference type="VEuPathDB" id="VectorBase:AEPI011415"/>
<name>A0A182PWS8_9DIPT</name>
<feature type="region of interest" description="Disordered" evidence="1">
    <location>
        <begin position="29"/>
        <end position="48"/>
    </location>
</feature>
<reference evidence="3" key="1">
    <citation type="submission" date="2013-03" db="EMBL/GenBank/DDBJ databases">
        <title>The Genome Sequence of Anopheles epiroticus epiroticus2.</title>
        <authorList>
            <consortium name="The Broad Institute Genomics Platform"/>
            <person name="Neafsey D.E."/>
            <person name="Howell P."/>
            <person name="Walker B."/>
            <person name="Young S.K."/>
            <person name="Zeng Q."/>
            <person name="Gargeya S."/>
            <person name="Fitzgerald M."/>
            <person name="Haas B."/>
            <person name="Abouelleil A."/>
            <person name="Allen A.W."/>
            <person name="Alvarado L."/>
            <person name="Arachchi H.M."/>
            <person name="Berlin A.M."/>
            <person name="Chapman S.B."/>
            <person name="Gainer-Dewar J."/>
            <person name="Goldberg J."/>
            <person name="Griggs A."/>
            <person name="Gujja S."/>
            <person name="Hansen M."/>
            <person name="Howarth C."/>
            <person name="Imamovic A."/>
            <person name="Ireland A."/>
            <person name="Larimer J."/>
            <person name="McCowan C."/>
            <person name="Murphy C."/>
            <person name="Pearson M."/>
            <person name="Poon T.W."/>
            <person name="Priest M."/>
            <person name="Roberts A."/>
            <person name="Saif S."/>
            <person name="Shea T."/>
            <person name="Sisk P."/>
            <person name="Sykes S."/>
            <person name="Wortman J."/>
            <person name="Nusbaum C."/>
            <person name="Birren B."/>
        </authorList>
    </citation>
    <scope>NUCLEOTIDE SEQUENCE [LARGE SCALE GENOMIC DNA]</scope>
    <source>
        <strain evidence="3">Epiroticus2</strain>
    </source>
</reference>
<reference evidence="2" key="2">
    <citation type="submission" date="2020-05" db="UniProtKB">
        <authorList>
            <consortium name="EnsemblMetazoa"/>
        </authorList>
    </citation>
    <scope>IDENTIFICATION</scope>
    <source>
        <strain evidence="2">Epiroticus2</strain>
    </source>
</reference>
<evidence type="ECO:0000313" key="3">
    <source>
        <dbReference type="Proteomes" id="UP000075885"/>
    </source>
</evidence>
<accession>A0A182PWS8</accession>
<proteinExistence type="predicted"/>
<dbReference type="Proteomes" id="UP000075885">
    <property type="component" value="Unassembled WGS sequence"/>
</dbReference>
<dbReference type="EnsemblMetazoa" id="AEPI011415-RA">
    <property type="protein sequence ID" value="AEPI011415-PA"/>
    <property type="gene ID" value="AEPI011415"/>
</dbReference>
<evidence type="ECO:0000256" key="1">
    <source>
        <dbReference type="SAM" id="MobiDB-lite"/>
    </source>
</evidence>
<organism evidence="2 3">
    <name type="scientific">Anopheles epiroticus</name>
    <dbReference type="NCBI Taxonomy" id="199890"/>
    <lineage>
        <taxon>Eukaryota</taxon>
        <taxon>Metazoa</taxon>
        <taxon>Ecdysozoa</taxon>
        <taxon>Arthropoda</taxon>
        <taxon>Hexapoda</taxon>
        <taxon>Insecta</taxon>
        <taxon>Pterygota</taxon>
        <taxon>Neoptera</taxon>
        <taxon>Endopterygota</taxon>
        <taxon>Diptera</taxon>
        <taxon>Nematocera</taxon>
        <taxon>Culicoidea</taxon>
        <taxon>Culicidae</taxon>
        <taxon>Anophelinae</taxon>
        <taxon>Anopheles</taxon>
    </lineage>
</organism>
<evidence type="ECO:0000313" key="2">
    <source>
        <dbReference type="EnsemblMetazoa" id="AEPI011415-PA"/>
    </source>
</evidence>
<protein>
    <submittedName>
        <fullName evidence="2">Uncharacterized protein</fullName>
    </submittedName>
</protein>
<dbReference type="AlphaFoldDB" id="A0A182PWS8"/>
<sequence length="63" mass="7239">MRELFEQEDDCDIIDSTASSTSFVHTVEHTLSDNSSSEDDNQTETMNDTNIFVNMDVRECLKF</sequence>